<comment type="similarity">
    <text evidence="5">Belongs to the CheB family.</text>
</comment>
<dbReference type="InterPro" id="IPR011006">
    <property type="entry name" value="CheY-like_superfamily"/>
</dbReference>
<dbReference type="Pfam" id="PF01339">
    <property type="entry name" value="CheB_methylest"/>
    <property type="match status" value="1"/>
</dbReference>
<dbReference type="PIRSF" id="PIRSF000876">
    <property type="entry name" value="RR_chemtxs_CheB"/>
    <property type="match status" value="1"/>
</dbReference>
<dbReference type="PANTHER" id="PTHR42872">
    <property type="entry name" value="PROTEIN-GLUTAMATE METHYLESTERASE/PROTEIN-GLUTAMINE GLUTAMINASE"/>
    <property type="match status" value="1"/>
</dbReference>
<dbReference type="HAMAP" id="MF_00099">
    <property type="entry name" value="CheB_chemtxs"/>
    <property type="match status" value="1"/>
</dbReference>
<evidence type="ECO:0000256" key="5">
    <source>
        <dbReference type="HAMAP-Rule" id="MF_00099"/>
    </source>
</evidence>
<dbReference type="EMBL" id="FUXC01000002">
    <property type="protein sequence ID" value="SJZ49919.1"/>
    <property type="molecule type" value="Genomic_DNA"/>
</dbReference>
<dbReference type="EC" id="3.1.1.61" evidence="5"/>
<comment type="PTM">
    <text evidence="5">Phosphorylated by CheA. Phosphorylation of the N-terminal regulatory domain activates the methylesterase activity.</text>
</comment>
<feature type="domain" description="Response regulatory" evidence="8">
    <location>
        <begin position="5"/>
        <end position="123"/>
    </location>
</feature>
<comment type="domain">
    <text evidence="5">Contains a C-terminal catalytic domain, and an N-terminal region which modulates catalytic activity.</text>
</comment>
<dbReference type="CDD" id="cd16432">
    <property type="entry name" value="CheB_Rec"/>
    <property type="match status" value="1"/>
</dbReference>
<evidence type="ECO:0000256" key="6">
    <source>
        <dbReference type="PROSITE-ProRule" id="PRU00050"/>
    </source>
</evidence>
<feature type="active site" evidence="5 6">
    <location>
        <position position="245"/>
    </location>
</feature>
<keyword evidence="11" id="KW-1185">Reference proteome</keyword>
<dbReference type="GO" id="GO:0050568">
    <property type="term" value="F:protein-glutamine glutaminase activity"/>
    <property type="evidence" value="ECO:0007669"/>
    <property type="project" value="UniProtKB-UniRule"/>
</dbReference>
<comment type="catalytic activity">
    <reaction evidence="4 5">
        <text>[protein]-L-glutamate 5-O-methyl ester + H2O = L-glutamyl-[protein] + methanol + H(+)</text>
        <dbReference type="Rhea" id="RHEA:23236"/>
        <dbReference type="Rhea" id="RHEA-COMP:10208"/>
        <dbReference type="Rhea" id="RHEA-COMP:10311"/>
        <dbReference type="ChEBI" id="CHEBI:15377"/>
        <dbReference type="ChEBI" id="CHEBI:15378"/>
        <dbReference type="ChEBI" id="CHEBI:17790"/>
        <dbReference type="ChEBI" id="CHEBI:29973"/>
        <dbReference type="ChEBI" id="CHEBI:82795"/>
        <dbReference type="EC" id="3.1.1.61"/>
    </reaction>
</comment>
<keyword evidence="2 5" id="KW-0145">Chemotaxis</keyword>
<feature type="active site" evidence="5 6">
    <location>
        <position position="218"/>
    </location>
</feature>
<dbReference type="OrthoDB" id="9793421at2"/>
<dbReference type="CDD" id="cd17541">
    <property type="entry name" value="REC_CheB-like"/>
    <property type="match status" value="1"/>
</dbReference>
<dbReference type="GO" id="GO:0005737">
    <property type="term" value="C:cytoplasm"/>
    <property type="evidence" value="ECO:0007669"/>
    <property type="project" value="UniProtKB-SubCell"/>
</dbReference>
<dbReference type="RefSeq" id="WP_078930148.1">
    <property type="nucleotide sequence ID" value="NZ_FUXC01000002.1"/>
</dbReference>
<dbReference type="SMART" id="SM00448">
    <property type="entry name" value="REC"/>
    <property type="match status" value="1"/>
</dbReference>
<dbReference type="EC" id="3.5.1.44" evidence="5"/>
<reference evidence="10 11" key="1">
    <citation type="submission" date="2017-02" db="EMBL/GenBank/DDBJ databases">
        <authorList>
            <person name="Peterson S.W."/>
        </authorList>
    </citation>
    <scope>NUCLEOTIDE SEQUENCE [LARGE SCALE GENOMIC DNA]</scope>
    <source>
        <strain evidence="10 11">ATCC BAA-909</strain>
    </source>
</reference>
<name>A0A1T4L5C7_9SPIR</name>
<gene>
    <name evidence="5" type="primary">cheB</name>
    <name evidence="10" type="ORF">SAMN02745152_00382</name>
</gene>
<evidence type="ECO:0000256" key="1">
    <source>
        <dbReference type="ARBA" id="ARBA00022490"/>
    </source>
</evidence>
<comment type="function">
    <text evidence="5">Involved in chemotaxis. Part of a chemotaxis signal transduction system that modulates chemotaxis in response to various stimuli. Catalyzes the demethylation of specific methylglutamate residues introduced into the chemoreceptors (methyl-accepting chemotaxis proteins or MCP) by CheR. Also mediates the irreversible deamidation of specific glutamine residues to glutamic acid.</text>
</comment>
<accession>A0A1T4L5C7</accession>
<dbReference type="Gene3D" id="3.40.50.2300">
    <property type="match status" value="1"/>
</dbReference>
<feature type="modified residue" description="4-aspartylphosphate" evidence="5 7">
    <location>
        <position position="56"/>
    </location>
</feature>
<dbReference type="SUPFAM" id="SSF52172">
    <property type="entry name" value="CheY-like"/>
    <property type="match status" value="1"/>
</dbReference>
<dbReference type="PROSITE" id="PS50122">
    <property type="entry name" value="CHEB"/>
    <property type="match status" value="1"/>
</dbReference>
<keyword evidence="1 5" id="KW-0963">Cytoplasm</keyword>
<evidence type="ECO:0000313" key="11">
    <source>
        <dbReference type="Proteomes" id="UP000190395"/>
    </source>
</evidence>
<feature type="domain" description="CheB-type methylesterase" evidence="9">
    <location>
        <begin position="207"/>
        <end position="395"/>
    </location>
</feature>
<comment type="subcellular location">
    <subcellularLocation>
        <location evidence="5">Cytoplasm</location>
    </subcellularLocation>
</comment>
<dbReference type="Proteomes" id="UP000190395">
    <property type="component" value="Unassembled WGS sequence"/>
</dbReference>
<organism evidence="10 11">
    <name type="scientific">Treponema berlinense</name>
    <dbReference type="NCBI Taxonomy" id="225004"/>
    <lineage>
        <taxon>Bacteria</taxon>
        <taxon>Pseudomonadati</taxon>
        <taxon>Spirochaetota</taxon>
        <taxon>Spirochaetia</taxon>
        <taxon>Spirochaetales</taxon>
        <taxon>Treponemataceae</taxon>
        <taxon>Treponema</taxon>
    </lineage>
</organism>
<dbReference type="STRING" id="225004.SAMN02745152_00382"/>
<evidence type="ECO:0000256" key="7">
    <source>
        <dbReference type="PROSITE-ProRule" id="PRU00169"/>
    </source>
</evidence>
<dbReference type="InterPro" id="IPR001789">
    <property type="entry name" value="Sig_transdc_resp-reg_receiver"/>
</dbReference>
<dbReference type="InterPro" id="IPR008248">
    <property type="entry name" value="CheB-like"/>
</dbReference>
<evidence type="ECO:0000256" key="4">
    <source>
        <dbReference type="ARBA" id="ARBA00048267"/>
    </source>
</evidence>
<dbReference type="Gene3D" id="3.40.50.180">
    <property type="entry name" value="Methylesterase CheB, C-terminal domain"/>
    <property type="match status" value="1"/>
</dbReference>
<evidence type="ECO:0000256" key="2">
    <source>
        <dbReference type="ARBA" id="ARBA00022500"/>
    </source>
</evidence>
<dbReference type="Pfam" id="PF00072">
    <property type="entry name" value="Response_reg"/>
    <property type="match status" value="1"/>
</dbReference>
<dbReference type="AlphaFoldDB" id="A0A1T4L5C7"/>
<dbReference type="GO" id="GO:0000156">
    <property type="term" value="F:phosphorelay response regulator activity"/>
    <property type="evidence" value="ECO:0007669"/>
    <property type="project" value="InterPro"/>
</dbReference>
<keyword evidence="3 5" id="KW-0378">Hydrolase</keyword>
<dbReference type="SUPFAM" id="SSF52738">
    <property type="entry name" value="Methylesterase CheB, C-terminal domain"/>
    <property type="match status" value="1"/>
</dbReference>
<dbReference type="NCBIfam" id="NF001965">
    <property type="entry name" value="PRK00742.1"/>
    <property type="match status" value="1"/>
</dbReference>
<evidence type="ECO:0000259" key="9">
    <source>
        <dbReference type="PROSITE" id="PS50122"/>
    </source>
</evidence>
<dbReference type="PROSITE" id="PS50110">
    <property type="entry name" value="RESPONSE_REGULATORY"/>
    <property type="match status" value="1"/>
</dbReference>
<keyword evidence="5 7" id="KW-0597">Phosphoprotein</keyword>
<dbReference type="PANTHER" id="PTHR42872:SF6">
    <property type="entry name" value="PROTEIN-GLUTAMATE METHYLESTERASE_PROTEIN-GLUTAMINE GLUTAMINASE"/>
    <property type="match status" value="1"/>
</dbReference>
<comment type="catalytic activity">
    <reaction evidence="5">
        <text>L-glutaminyl-[protein] + H2O = L-glutamyl-[protein] + NH4(+)</text>
        <dbReference type="Rhea" id="RHEA:16441"/>
        <dbReference type="Rhea" id="RHEA-COMP:10207"/>
        <dbReference type="Rhea" id="RHEA-COMP:10208"/>
        <dbReference type="ChEBI" id="CHEBI:15377"/>
        <dbReference type="ChEBI" id="CHEBI:28938"/>
        <dbReference type="ChEBI" id="CHEBI:29973"/>
        <dbReference type="ChEBI" id="CHEBI:30011"/>
        <dbReference type="EC" id="3.5.1.44"/>
    </reaction>
</comment>
<dbReference type="GO" id="GO:0008984">
    <property type="term" value="F:protein-glutamate methylesterase activity"/>
    <property type="evidence" value="ECO:0007669"/>
    <property type="project" value="UniProtKB-UniRule"/>
</dbReference>
<proteinExistence type="inferred from homology"/>
<evidence type="ECO:0000256" key="3">
    <source>
        <dbReference type="ARBA" id="ARBA00022801"/>
    </source>
</evidence>
<dbReference type="InterPro" id="IPR035909">
    <property type="entry name" value="CheB_C"/>
</dbReference>
<protein>
    <recommendedName>
        <fullName evidence="5">Protein-glutamate methylesterase/protein-glutamine glutaminase</fullName>
        <ecNumber evidence="5">3.1.1.61</ecNumber>
        <ecNumber evidence="5">3.5.1.44</ecNumber>
    </recommendedName>
</protein>
<evidence type="ECO:0000259" key="8">
    <source>
        <dbReference type="PROSITE" id="PS50110"/>
    </source>
</evidence>
<dbReference type="GeneID" id="303366652"/>
<evidence type="ECO:0000313" key="10">
    <source>
        <dbReference type="EMBL" id="SJZ49919.1"/>
    </source>
</evidence>
<dbReference type="GO" id="GO:0006935">
    <property type="term" value="P:chemotaxis"/>
    <property type="evidence" value="ECO:0007669"/>
    <property type="project" value="UniProtKB-UniRule"/>
</dbReference>
<sequence length="401" mass="44042">MDDISVLVCDDSALMRNVISRVIDNTPGMKVIDKAMNGQFLINKLEYTKPDVIILDIEMPVMTGIEYLRYRKEHGPDIPVIILSSIAEKGAAVTMEALELGACDFITKPNGSVSVDINSVADRLIEMIASYGGAQARFNGKNVYSTDFYIRLNSERAIERKLHEALGDKAKDVVIPPPKPIPIPKDFETSIPREKKNIVAITPLHAPGKIKLIAIGISTGGPNALREVFANIDPNVKQPIIVVQHMPAGFTKEFAASLDRICPLSVKEAEDKDILEEGHVYIAPGDFHIVVENNGFGKYQIRTNQLPQRNGHRPSADVMFESVAKVFKYNALGVIMTGMGKDGAVELAEMRKQGAWTLGQDEKSAIVYGMPRVAWELGAVQKQVALDKMAEEISSLAISNY</sequence>
<dbReference type="InterPro" id="IPR000673">
    <property type="entry name" value="Sig_transdc_resp-reg_Me-estase"/>
</dbReference>
<feature type="active site" evidence="5 6">
    <location>
        <position position="342"/>
    </location>
</feature>